<evidence type="ECO:0000313" key="3">
    <source>
        <dbReference type="Proteomes" id="UP000178724"/>
    </source>
</evidence>
<gene>
    <name evidence="2" type="ORF">A2625_01425</name>
</gene>
<comment type="caution">
    <text evidence="2">The sequence shown here is derived from an EMBL/GenBank/DDBJ whole genome shotgun (WGS) entry which is preliminary data.</text>
</comment>
<feature type="signal peptide" evidence="1">
    <location>
        <begin position="1"/>
        <end position="26"/>
    </location>
</feature>
<organism evidence="2 3">
    <name type="scientific">candidate division WOR-1 bacterium RIFCSPHIGHO2_01_FULL_53_15</name>
    <dbReference type="NCBI Taxonomy" id="1802564"/>
    <lineage>
        <taxon>Bacteria</taxon>
        <taxon>Bacillati</taxon>
        <taxon>Saganbacteria</taxon>
    </lineage>
</organism>
<keyword evidence="1" id="KW-0732">Signal</keyword>
<dbReference type="Proteomes" id="UP000178724">
    <property type="component" value="Unassembled WGS sequence"/>
</dbReference>
<accession>A0A1F4Q218</accession>
<proteinExistence type="predicted"/>
<name>A0A1F4Q218_UNCSA</name>
<protein>
    <submittedName>
        <fullName evidence="2">Uncharacterized protein</fullName>
    </submittedName>
</protein>
<reference evidence="2 3" key="1">
    <citation type="journal article" date="2016" name="Nat. Commun.">
        <title>Thousands of microbial genomes shed light on interconnected biogeochemical processes in an aquifer system.</title>
        <authorList>
            <person name="Anantharaman K."/>
            <person name="Brown C.T."/>
            <person name="Hug L.A."/>
            <person name="Sharon I."/>
            <person name="Castelle C.J."/>
            <person name="Probst A.J."/>
            <person name="Thomas B.C."/>
            <person name="Singh A."/>
            <person name="Wilkins M.J."/>
            <person name="Karaoz U."/>
            <person name="Brodie E.L."/>
            <person name="Williams K.H."/>
            <person name="Hubbard S.S."/>
            <person name="Banfield J.F."/>
        </authorList>
    </citation>
    <scope>NUCLEOTIDE SEQUENCE [LARGE SCALE GENOMIC DNA]</scope>
</reference>
<dbReference type="AlphaFoldDB" id="A0A1F4Q218"/>
<feature type="chain" id="PRO_5009513489" evidence="1">
    <location>
        <begin position="27"/>
        <end position="385"/>
    </location>
</feature>
<evidence type="ECO:0000256" key="1">
    <source>
        <dbReference type="SAM" id="SignalP"/>
    </source>
</evidence>
<sequence>MRTGKRCLIAVFFIAVYGFCAASAVAETVSSPDVILNYSLPLTGSTTTLESSNGEIKLYDLKGQPVAGVSTNDAASLLSGFGGAWIIAVWAPGEPAPLLIRRVADTPNSSIEITWEAAKYPGATIYYLTGDGSGAFTTEGWRLVADGGEFDYQPASGFLRHLAQVGGGTTEAYYRMGAGPSASPAVGKFNVNILEESNLVSIPLLPVTTEINAIVGQQLYGSAQPANADKIYYFDTATSTWIIAYLDATGQWQGMLKAMLPDQGFFIKRQTGQAAKQTTFVGDVYADGTRQMDLLTGSNLIGTVFPGPVSLESSGLAAVLTAGTPADADKVYYYSNIDKSWQIGYLSPTGFTGSLTKFEPGKGYFIKNGALLNSPDPDGWIYTRP</sequence>
<evidence type="ECO:0000313" key="2">
    <source>
        <dbReference type="EMBL" id="OGB89988.1"/>
    </source>
</evidence>
<dbReference type="EMBL" id="METM01000016">
    <property type="protein sequence ID" value="OGB89988.1"/>
    <property type="molecule type" value="Genomic_DNA"/>
</dbReference>